<dbReference type="PANTHER" id="PTHR10963:SF60">
    <property type="entry name" value="GRAM-NEGATIVE BACTERIA-BINDING PROTEIN 1-RELATED"/>
    <property type="match status" value="1"/>
</dbReference>
<dbReference type="OrthoDB" id="192832at2759"/>
<protein>
    <submittedName>
        <fullName evidence="3">Glucan endo-1 like protein</fullName>
    </submittedName>
</protein>
<name>A0A8I2ZF74_VERLO</name>
<dbReference type="GO" id="GO:0005975">
    <property type="term" value="P:carbohydrate metabolic process"/>
    <property type="evidence" value="ECO:0007669"/>
    <property type="project" value="InterPro"/>
</dbReference>
<feature type="domain" description="GH16" evidence="2">
    <location>
        <begin position="51"/>
        <end position="320"/>
    </location>
</feature>
<dbReference type="InterPro" id="IPR000757">
    <property type="entry name" value="Beta-glucanase-like"/>
</dbReference>
<evidence type="ECO:0000259" key="2">
    <source>
        <dbReference type="PROSITE" id="PS51762"/>
    </source>
</evidence>
<organism evidence="3 4">
    <name type="scientific">Verticillium longisporum</name>
    <name type="common">Verticillium dahliae var. longisporum</name>
    <dbReference type="NCBI Taxonomy" id="100787"/>
    <lineage>
        <taxon>Eukaryota</taxon>
        <taxon>Fungi</taxon>
        <taxon>Dikarya</taxon>
        <taxon>Ascomycota</taxon>
        <taxon>Pezizomycotina</taxon>
        <taxon>Sordariomycetes</taxon>
        <taxon>Hypocreomycetidae</taxon>
        <taxon>Glomerellales</taxon>
        <taxon>Plectosphaerellaceae</taxon>
        <taxon>Verticillium</taxon>
    </lineage>
</organism>
<accession>A0A8I2ZF74</accession>
<dbReference type="EMBL" id="JAEMWZ010000273">
    <property type="protein sequence ID" value="KAG7128210.1"/>
    <property type="molecule type" value="Genomic_DNA"/>
</dbReference>
<sequence length="359" mass="39307">MPRSKANLHVTCFAVFHCDLIKMVATQVVVGALCLLAGVEAAVPKIPGYWLTWADDFNGRRGNLPKEKNWIFDTGSSYPGGPPNWGTGEIQTYTKNPENVHLNGKGNLQITAIRQKDGTWTSSRIETQRADFMAKKDRSMIIQASLKFPALGDGGVGYWPAFWTLGAEYRGNYWNWPAIGEFDIMENVNNLNRGWGTLHCGTNPGGVCNEPSGLGNSLVCPNAPCAGNFHTYSIEVDRTSSPEFLRWYIDGQKYHEINETVLPPDVWEKTVHRPHFILLNMALGGGFPNALAGGDTPFNTTQSGGQLEVRYVAVYNSRASHDKITLNPQTDLDSETADPATSLDVDPSASGSADLDLSL</sequence>
<comment type="caution">
    <text evidence="3">The sequence shown here is derived from an EMBL/GenBank/DDBJ whole genome shotgun (WGS) entry which is preliminary data.</text>
</comment>
<feature type="region of interest" description="Disordered" evidence="1">
    <location>
        <begin position="325"/>
        <end position="359"/>
    </location>
</feature>
<evidence type="ECO:0000256" key="1">
    <source>
        <dbReference type="SAM" id="MobiDB-lite"/>
    </source>
</evidence>
<dbReference type="CDD" id="cd02182">
    <property type="entry name" value="GH16_Strep_laminarinase_like"/>
    <property type="match status" value="1"/>
</dbReference>
<reference evidence="3" key="1">
    <citation type="journal article" date="2021" name="Mol. Plant Pathol.">
        <title>A 20-kb lineage-specific genomic region tames virulence in pathogenic amphidiploid Verticillium longisporum.</title>
        <authorList>
            <person name="Harting R."/>
            <person name="Starke J."/>
            <person name="Kusch H."/>
            <person name="Poggeler S."/>
            <person name="Maurus I."/>
            <person name="Schluter R."/>
            <person name="Landesfeind M."/>
            <person name="Bulla I."/>
            <person name="Nowrousian M."/>
            <person name="de Jonge R."/>
            <person name="Stahlhut G."/>
            <person name="Hoff K.J."/>
            <person name="Asshauer K.P."/>
            <person name="Thurmer A."/>
            <person name="Stanke M."/>
            <person name="Daniel R."/>
            <person name="Morgenstern B."/>
            <person name="Thomma B.P.H.J."/>
            <person name="Kronstad J.W."/>
            <person name="Braus-Stromeyer S.A."/>
            <person name="Braus G.H."/>
        </authorList>
    </citation>
    <scope>NUCLEOTIDE SEQUENCE</scope>
    <source>
        <strain evidence="3">Vl32</strain>
    </source>
</reference>
<proteinExistence type="predicted"/>
<gene>
    <name evidence="3" type="ORF">HYQ45_012072</name>
</gene>
<dbReference type="InterPro" id="IPR050546">
    <property type="entry name" value="Glycosyl_Hydrlase_16"/>
</dbReference>
<evidence type="ECO:0000313" key="4">
    <source>
        <dbReference type="Proteomes" id="UP000689129"/>
    </source>
</evidence>
<dbReference type="AlphaFoldDB" id="A0A8I2ZF74"/>
<dbReference type="GO" id="GO:0004553">
    <property type="term" value="F:hydrolase activity, hydrolyzing O-glycosyl compounds"/>
    <property type="evidence" value="ECO:0007669"/>
    <property type="project" value="InterPro"/>
</dbReference>
<dbReference type="PANTHER" id="PTHR10963">
    <property type="entry name" value="GLYCOSYL HYDROLASE-RELATED"/>
    <property type="match status" value="1"/>
</dbReference>
<dbReference type="Proteomes" id="UP000689129">
    <property type="component" value="Unassembled WGS sequence"/>
</dbReference>
<evidence type="ECO:0000313" key="3">
    <source>
        <dbReference type="EMBL" id="KAG7128210.1"/>
    </source>
</evidence>
<dbReference type="Pfam" id="PF26113">
    <property type="entry name" value="GH16_XgeA"/>
    <property type="match status" value="1"/>
</dbReference>
<dbReference type="PROSITE" id="PS51762">
    <property type="entry name" value="GH16_2"/>
    <property type="match status" value="1"/>
</dbReference>
<feature type="compositionally biased region" description="Low complexity" evidence="1">
    <location>
        <begin position="348"/>
        <end position="359"/>
    </location>
</feature>